<keyword evidence="2" id="KW-0812">Transmembrane</keyword>
<comment type="caution">
    <text evidence="3">The sequence shown here is derived from an EMBL/GenBank/DDBJ whole genome shotgun (WGS) entry which is preliminary data.</text>
</comment>
<protein>
    <submittedName>
        <fullName evidence="3">Uncharacterized protein</fullName>
    </submittedName>
</protein>
<feature type="compositionally biased region" description="Basic and acidic residues" evidence="1">
    <location>
        <begin position="1"/>
        <end position="10"/>
    </location>
</feature>
<reference evidence="3" key="1">
    <citation type="journal article" date="2014" name="Int. J. Syst. Evol. Microbiol.">
        <title>Complete genome sequence of Corynebacterium casei LMG S-19264T (=DSM 44701T), isolated from a smear-ripened cheese.</title>
        <authorList>
            <consortium name="US DOE Joint Genome Institute (JGI-PGF)"/>
            <person name="Walter F."/>
            <person name="Albersmeier A."/>
            <person name="Kalinowski J."/>
            <person name="Ruckert C."/>
        </authorList>
    </citation>
    <scope>NUCLEOTIDE SEQUENCE</scope>
    <source>
        <strain evidence="3">CGMCC 4.7110</strain>
    </source>
</reference>
<gene>
    <name evidence="3" type="ORF">GCM10011578_032640</name>
</gene>
<organism evidence="3 4">
    <name type="scientific">Streptomyces fuscichromogenes</name>
    <dbReference type="NCBI Taxonomy" id="1324013"/>
    <lineage>
        <taxon>Bacteria</taxon>
        <taxon>Bacillati</taxon>
        <taxon>Actinomycetota</taxon>
        <taxon>Actinomycetes</taxon>
        <taxon>Kitasatosporales</taxon>
        <taxon>Streptomycetaceae</taxon>
        <taxon>Streptomyces</taxon>
    </lineage>
</organism>
<accession>A0A917XD14</accession>
<dbReference type="AlphaFoldDB" id="A0A917XD14"/>
<feature type="transmembrane region" description="Helical" evidence="2">
    <location>
        <begin position="108"/>
        <end position="125"/>
    </location>
</feature>
<dbReference type="EMBL" id="BMML01000006">
    <property type="protein sequence ID" value="GGN07937.1"/>
    <property type="molecule type" value="Genomic_DNA"/>
</dbReference>
<proteinExistence type="predicted"/>
<evidence type="ECO:0000313" key="3">
    <source>
        <dbReference type="EMBL" id="GGN07937.1"/>
    </source>
</evidence>
<reference evidence="3" key="2">
    <citation type="submission" date="2020-09" db="EMBL/GenBank/DDBJ databases">
        <authorList>
            <person name="Sun Q."/>
            <person name="Zhou Y."/>
        </authorList>
    </citation>
    <scope>NUCLEOTIDE SEQUENCE</scope>
    <source>
        <strain evidence="3">CGMCC 4.7110</strain>
    </source>
</reference>
<feature type="region of interest" description="Disordered" evidence="1">
    <location>
        <begin position="1"/>
        <end position="89"/>
    </location>
</feature>
<evidence type="ECO:0000256" key="1">
    <source>
        <dbReference type="SAM" id="MobiDB-lite"/>
    </source>
</evidence>
<keyword evidence="2" id="KW-1133">Transmembrane helix</keyword>
<keyword evidence="2" id="KW-0472">Membrane</keyword>
<evidence type="ECO:0000256" key="2">
    <source>
        <dbReference type="SAM" id="Phobius"/>
    </source>
</evidence>
<dbReference type="Proteomes" id="UP000653411">
    <property type="component" value="Unassembled WGS sequence"/>
</dbReference>
<keyword evidence="4" id="KW-1185">Reference proteome</keyword>
<sequence>MSTPPEDPRLRFARTGPAAPRPDDPDLTVTLPPADPAATLHLPPSAAAAATGAEAGATEGETRFGPGTPGAPGPADDRATGIWRGTLTPDGPAAVPVRRRRPWWRRELPSLLAVVAVVVAVVLGMRSCTAVRSPLHVVAATVTVPRVGRCAKTVVVTGVLRTDGNPGTVDYRWKRSDGTSSAVLHQEVGEHVRSSEVVLRWSFDGHGTMKATATLDVLSPDPVTASASFTYACS</sequence>
<name>A0A917XD14_9ACTN</name>
<dbReference type="RefSeq" id="WP_189263402.1">
    <property type="nucleotide sequence ID" value="NZ_BMML01000006.1"/>
</dbReference>
<evidence type="ECO:0000313" key="4">
    <source>
        <dbReference type="Proteomes" id="UP000653411"/>
    </source>
</evidence>
<feature type="compositionally biased region" description="Low complexity" evidence="1">
    <location>
        <begin position="46"/>
        <end position="66"/>
    </location>
</feature>